<protein>
    <submittedName>
        <fullName evidence="1">Uncharacterized protein</fullName>
    </submittedName>
</protein>
<organism evidence="1 2">
    <name type="scientific">Bacillus spizizenii</name>
    <name type="common">Bacillus subtilis subsp. spizizenii</name>
    <dbReference type="NCBI Taxonomy" id="96241"/>
    <lineage>
        <taxon>Bacteria</taxon>
        <taxon>Bacillati</taxon>
        <taxon>Bacillota</taxon>
        <taxon>Bacilli</taxon>
        <taxon>Bacillales</taxon>
        <taxon>Bacillaceae</taxon>
        <taxon>Bacillus</taxon>
    </lineage>
</organism>
<gene>
    <name evidence="1" type="ORF">MOC45_03115</name>
</gene>
<comment type="caution">
    <text evidence="1">The sequence shown here is derived from an EMBL/GenBank/DDBJ whole genome shotgun (WGS) entry which is preliminary data.</text>
</comment>
<proteinExistence type="predicted"/>
<reference evidence="1" key="1">
    <citation type="submission" date="2022-02" db="EMBL/GenBank/DDBJ databases">
        <title>Crop Bioprotection Bacillus Genome Sequencing.</title>
        <authorList>
            <person name="Dunlap C."/>
        </authorList>
    </citation>
    <scope>NUCLEOTIDE SEQUENCE</scope>
    <source>
        <strain evidence="1">M18B4</strain>
    </source>
</reference>
<dbReference type="EMBL" id="JALANJ010000003">
    <property type="protein sequence ID" value="MCY8119603.1"/>
    <property type="molecule type" value="Genomic_DNA"/>
</dbReference>
<evidence type="ECO:0000313" key="2">
    <source>
        <dbReference type="Proteomes" id="UP001070352"/>
    </source>
</evidence>
<sequence length="133" mass="14236">MAGNVTGFQRPYTFRANETFTTVGIDQAVVYSVKMREVEVPKEDNLIPVGIVSYQYEDRDGGTVAVQLDRIAQIEAVEPIAFGEEVIVAAGGKAKRAAGLTEGTVANILGEAQNSVNAGDKVQVLIRPRAKTV</sequence>
<evidence type="ECO:0000313" key="1">
    <source>
        <dbReference type="EMBL" id="MCY8119603.1"/>
    </source>
</evidence>
<dbReference type="Proteomes" id="UP001070352">
    <property type="component" value="Unassembled WGS sequence"/>
</dbReference>
<accession>A0A9Q4DLI3</accession>
<dbReference type="AlphaFoldDB" id="A0A9Q4DLI3"/>
<name>A0A9Q4DLI3_BACSC</name>